<feature type="region of interest" description="Disordered" evidence="1">
    <location>
        <begin position="1"/>
        <end position="94"/>
    </location>
</feature>
<feature type="compositionally biased region" description="Basic and acidic residues" evidence="1">
    <location>
        <begin position="29"/>
        <end position="38"/>
    </location>
</feature>
<sequence>MANLCPPLSAGEDTGAGGRGEADSGAVGEADRAERVESRSGILPGKSCAPWTRSSQMSFTPAPGHHGPWVQQQRKTRARPRPRTSPPPPPERDAVIVGDSIVRYIRLAKGKVHTHCFPGARVLDVSAQIPAILKDGQSVAAIVLHAGVNDIKLRQTEVLKRDFSSLIEPVHSTSPATRIIVSGPLPTYRRGHKRFSRLLALNEWLLTWCKEQKLLFVNNWNLFWEHPRLFRADGLHPSRLGAELLSDNISRTLRSI</sequence>
<dbReference type="InterPro" id="IPR051532">
    <property type="entry name" value="Ester_Hydrolysis_Enzymes"/>
</dbReference>
<accession>A0ABD0MFA4</accession>
<dbReference type="Gene3D" id="3.40.50.12700">
    <property type="match status" value="1"/>
</dbReference>
<comment type="caution">
    <text evidence="3">The sequence shown here is derived from an EMBL/GenBank/DDBJ whole genome shotgun (WGS) entry which is preliminary data.</text>
</comment>
<evidence type="ECO:0000256" key="1">
    <source>
        <dbReference type="SAM" id="MobiDB-lite"/>
    </source>
</evidence>
<dbReference type="CDD" id="cd00229">
    <property type="entry name" value="SGNH_hydrolase"/>
    <property type="match status" value="1"/>
</dbReference>
<evidence type="ECO:0000313" key="3">
    <source>
        <dbReference type="EMBL" id="KAL0148919.1"/>
    </source>
</evidence>
<dbReference type="EMBL" id="JAMKFB020000562">
    <property type="protein sequence ID" value="KAL0148919.1"/>
    <property type="molecule type" value="Genomic_DNA"/>
</dbReference>
<dbReference type="Proteomes" id="UP001529510">
    <property type="component" value="Unassembled WGS sequence"/>
</dbReference>
<evidence type="ECO:0000313" key="4">
    <source>
        <dbReference type="Proteomes" id="UP001529510"/>
    </source>
</evidence>
<dbReference type="PANTHER" id="PTHR30383:SF5">
    <property type="entry name" value="SGNH HYDROLASE-TYPE ESTERASE DOMAIN-CONTAINING PROTEIN"/>
    <property type="match status" value="1"/>
</dbReference>
<organism evidence="3 4">
    <name type="scientific">Cirrhinus mrigala</name>
    <name type="common">Mrigala</name>
    <dbReference type="NCBI Taxonomy" id="683832"/>
    <lineage>
        <taxon>Eukaryota</taxon>
        <taxon>Metazoa</taxon>
        <taxon>Chordata</taxon>
        <taxon>Craniata</taxon>
        <taxon>Vertebrata</taxon>
        <taxon>Euteleostomi</taxon>
        <taxon>Actinopterygii</taxon>
        <taxon>Neopterygii</taxon>
        <taxon>Teleostei</taxon>
        <taxon>Ostariophysi</taxon>
        <taxon>Cypriniformes</taxon>
        <taxon>Cyprinidae</taxon>
        <taxon>Labeoninae</taxon>
        <taxon>Labeonini</taxon>
        <taxon>Cirrhinus</taxon>
    </lineage>
</organism>
<evidence type="ECO:0000259" key="2">
    <source>
        <dbReference type="Pfam" id="PF13472"/>
    </source>
</evidence>
<dbReference type="SUPFAM" id="SSF52266">
    <property type="entry name" value="SGNH hydrolase"/>
    <property type="match status" value="1"/>
</dbReference>
<feature type="domain" description="SGNH hydrolase-type esterase" evidence="2">
    <location>
        <begin position="112"/>
        <end position="243"/>
    </location>
</feature>
<dbReference type="AlphaFoldDB" id="A0ABD0MFA4"/>
<reference evidence="3 4" key="1">
    <citation type="submission" date="2024-05" db="EMBL/GenBank/DDBJ databases">
        <title>Genome sequencing and assembly of Indian major carp, Cirrhinus mrigala (Hamilton, 1822).</title>
        <authorList>
            <person name="Mohindra V."/>
            <person name="Chowdhury L.M."/>
            <person name="Lal K."/>
            <person name="Jena J.K."/>
        </authorList>
    </citation>
    <scope>NUCLEOTIDE SEQUENCE [LARGE SCALE GENOMIC DNA]</scope>
    <source>
        <strain evidence="3">CM1030</strain>
        <tissue evidence="3">Blood</tissue>
    </source>
</reference>
<protein>
    <recommendedName>
        <fullName evidence="2">SGNH hydrolase-type esterase domain-containing protein</fullName>
    </recommendedName>
</protein>
<gene>
    <name evidence="3" type="ORF">M9458_055723</name>
</gene>
<dbReference type="Pfam" id="PF13472">
    <property type="entry name" value="Lipase_GDSL_2"/>
    <property type="match status" value="1"/>
</dbReference>
<name>A0ABD0MFA4_CIRMR</name>
<keyword evidence="4" id="KW-1185">Reference proteome</keyword>
<dbReference type="InterPro" id="IPR013830">
    <property type="entry name" value="SGNH_hydro"/>
</dbReference>
<dbReference type="PANTHER" id="PTHR30383">
    <property type="entry name" value="THIOESTERASE 1/PROTEASE 1/LYSOPHOSPHOLIPASE L1"/>
    <property type="match status" value="1"/>
</dbReference>
<dbReference type="Gene3D" id="3.40.50.12690">
    <property type="match status" value="1"/>
</dbReference>
<proteinExistence type="predicted"/>